<dbReference type="InterPro" id="IPR036291">
    <property type="entry name" value="NAD(P)-bd_dom_sf"/>
</dbReference>
<dbReference type="Proteomes" id="UP000027586">
    <property type="component" value="Unassembled WGS sequence"/>
</dbReference>
<evidence type="ECO:0000256" key="3">
    <source>
        <dbReference type="ARBA" id="ARBA00022857"/>
    </source>
</evidence>
<keyword evidence="2" id="KW-0963">Cytoplasm</keyword>
<evidence type="ECO:0000256" key="2">
    <source>
        <dbReference type="ARBA" id="ARBA00022490"/>
    </source>
</evidence>
<dbReference type="PANTHER" id="PTHR44085">
    <property type="entry name" value="SEPIAPTERIN REDUCTASE"/>
    <property type="match status" value="1"/>
</dbReference>
<name>A0A068RX08_9FUNG</name>
<keyword evidence="3" id="KW-0521">NADP</keyword>
<dbReference type="AlphaFoldDB" id="A0A068RX08"/>
<evidence type="ECO:0000256" key="4">
    <source>
        <dbReference type="ARBA" id="ARBA00023002"/>
    </source>
</evidence>
<dbReference type="GO" id="GO:0004757">
    <property type="term" value="F:sepiapterin reductase (NADP+) activity"/>
    <property type="evidence" value="ECO:0007669"/>
    <property type="project" value="TreeGrafter"/>
</dbReference>
<dbReference type="EMBL" id="CBTN010000024">
    <property type="protein sequence ID" value="CDH54693.1"/>
    <property type="molecule type" value="Genomic_DNA"/>
</dbReference>
<comment type="subcellular location">
    <subcellularLocation>
        <location evidence="1">Cytoplasm</location>
    </subcellularLocation>
</comment>
<dbReference type="Gene3D" id="3.40.50.720">
    <property type="entry name" value="NAD(P)-binding Rossmann-like Domain"/>
    <property type="match status" value="1"/>
</dbReference>
<accession>A0A068RX08</accession>
<keyword evidence="4" id="KW-0560">Oxidoreductase</keyword>
<keyword evidence="6" id="KW-1185">Reference proteome</keyword>
<dbReference type="InterPro" id="IPR051721">
    <property type="entry name" value="Biopterin_syn/organic_redct"/>
</dbReference>
<dbReference type="GO" id="GO:0006729">
    <property type="term" value="P:tetrahydrobiopterin biosynthetic process"/>
    <property type="evidence" value="ECO:0007669"/>
    <property type="project" value="TreeGrafter"/>
</dbReference>
<dbReference type="STRING" id="1263082.A0A068RX08"/>
<sequence length="264" mass="28953">MHTLFVVTGANRGFGQAITKVIAKQYQPTSNKLSFVLVGRQEAPLQQVAHDIRQLGSNITAHVIANASIDSAVATRDTILEPLERVVKDMHDPPLTSATLINNAGSTGDLTKQVSDYEAEEIQAYFNVNVISYTTLVSGFLRLFLPTKTPITLVNISSLLGIQPFANWGLYATGKSARDMLLGVVAKEHEPTSVRTLSYAPGPLDNGLMKEICETLGDPEQRKFYSDMAKENKLVNMDVTAQKLADLLYTNNFTSGSHVDYYDL</sequence>
<dbReference type="PANTHER" id="PTHR44085:SF2">
    <property type="entry name" value="SEPIAPTERIN REDUCTASE"/>
    <property type="match status" value="1"/>
</dbReference>
<evidence type="ECO:0000313" key="5">
    <source>
        <dbReference type="EMBL" id="CDH54693.1"/>
    </source>
</evidence>
<proteinExistence type="predicted"/>
<dbReference type="InterPro" id="IPR002347">
    <property type="entry name" value="SDR_fam"/>
</dbReference>
<dbReference type="GO" id="GO:0005737">
    <property type="term" value="C:cytoplasm"/>
    <property type="evidence" value="ECO:0007669"/>
    <property type="project" value="UniProtKB-SubCell"/>
</dbReference>
<dbReference type="SUPFAM" id="SSF51735">
    <property type="entry name" value="NAD(P)-binding Rossmann-fold domains"/>
    <property type="match status" value="1"/>
</dbReference>
<evidence type="ECO:0000256" key="1">
    <source>
        <dbReference type="ARBA" id="ARBA00004496"/>
    </source>
</evidence>
<reference evidence="5" key="1">
    <citation type="submission" date="2013-08" db="EMBL/GenBank/DDBJ databases">
        <title>Gene expansion shapes genome architecture in the human pathogen Lichtheimia corymbifera: an evolutionary genomics analysis in the ancient terrestrial Mucorales (Mucoromycotina).</title>
        <authorList>
            <person name="Schwartze V.U."/>
            <person name="Winter S."/>
            <person name="Shelest E."/>
            <person name="Marcet-Houben M."/>
            <person name="Horn F."/>
            <person name="Wehner S."/>
            <person name="Hoffmann K."/>
            <person name="Riege K."/>
            <person name="Sammeth M."/>
            <person name="Nowrousian M."/>
            <person name="Valiante V."/>
            <person name="Linde J."/>
            <person name="Jacobsen I.D."/>
            <person name="Marz M."/>
            <person name="Brakhage A.A."/>
            <person name="Gabaldon T."/>
            <person name="Bocker S."/>
            <person name="Voigt K."/>
        </authorList>
    </citation>
    <scope>NUCLEOTIDE SEQUENCE [LARGE SCALE GENOMIC DNA]</scope>
    <source>
        <strain evidence="5">FSU 9682</strain>
    </source>
</reference>
<organism evidence="5 6">
    <name type="scientific">Lichtheimia corymbifera JMRC:FSU:9682</name>
    <dbReference type="NCBI Taxonomy" id="1263082"/>
    <lineage>
        <taxon>Eukaryota</taxon>
        <taxon>Fungi</taxon>
        <taxon>Fungi incertae sedis</taxon>
        <taxon>Mucoromycota</taxon>
        <taxon>Mucoromycotina</taxon>
        <taxon>Mucoromycetes</taxon>
        <taxon>Mucorales</taxon>
        <taxon>Lichtheimiaceae</taxon>
        <taxon>Lichtheimia</taxon>
    </lineage>
</organism>
<dbReference type="Pfam" id="PF00106">
    <property type="entry name" value="adh_short"/>
    <property type="match status" value="1"/>
</dbReference>
<comment type="caution">
    <text evidence="5">The sequence shown here is derived from an EMBL/GenBank/DDBJ whole genome shotgun (WGS) entry which is preliminary data.</text>
</comment>
<gene>
    <name evidence="5" type="ORF">LCOR_05914.1</name>
</gene>
<evidence type="ECO:0000313" key="6">
    <source>
        <dbReference type="Proteomes" id="UP000027586"/>
    </source>
</evidence>
<dbReference type="PRINTS" id="PR00081">
    <property type="entry name" value="GDHRDH"/>
</dbReference>
<dbReference type="OrthoDB" id="153074at2759"/>
<dbReference type="VEuPathDB" id="FungiDB:LCOR_05914.1"/>
<protein>
    <submittedName>
        <fullName evidence="5">Sepiapterin reductase</fullName>
    </submittedName>
</protein>